<organism evidence="1 2">
    <name type="scientific">Candidatus Schekmanbacteria bacterium RBG_16_38_10</name>
    <dbReference type="NCBI Taxonomy" id="1817879"/>
    <lineage>
        <taxon>Bacteria</taxon>
        <taxon>Candidatus Schekmaniibacteriota</taxon>
    </lineage>
</organism>
<dbReference type="EMBL" id="MGDE01000132">
    <property type="protein sequence ID" value="OGL45468.1"/>
    <property type="molecule type" value="Genomic_DNA"/>
</dbReference>
<proteinExistence type="predicted"/>
<protein>
    <submittedName>
        <fullName evidence="1">Uncharacterized protein</fullName>
    </submittedName>
</protein>
<comment type="caution">
    <text evidence="1">The sequence shown here is derived from an EMBL/GenBank/DDBJ whole genome shotgun (WGS) entry which is preliminary data.</text>
</comment>
<evidence type="ECO:0000313" key="1">
    <source>
        <dbReference type="EMBL" id="OGL45468.1"/>
    </source>
</evidence>
<evidence type="ECO:0000313" key="2">
    <source>
        <dbReference type="Proteomes" id="UP000178797"/>
    </source>
</evidence>
<name>A0A1F7RWN8_9BACT</name>
<sequence>MQKPKVLYHASPFNDLSELEPRFQSRPKDFNEGPVVFASSSKEYASFFLVPTTDLWTSSGTIGNVFYFLCGDKKKFMSLDHGGTMYTLPIEGFKLYRGFEWYSTEPVKPIKKIKVKSGLETMIKNGVQVYFVSGKKFKMLREGADHLTILEGVKSENENRGLLVRDFDYHHK</sequence>
<gene>
    <name evidence="1" type="ORF">A2W05_07245</name>
</gene>
<dbReference type="AlphaFoldDB" id="A0A1F7RWN8"/>
<reference evidence="1 2" key="1">
    <citation type="journal article" date="2016" name="Nat. Commun.">
        <title>Thousands of microbial genomes shed light on interconnected biogeochemical processes in an aquifer system.</title>
        <authorList>
            <person name="Anantharaman K."/>
            <person name="Brown C.T."/>
            <person name="Hug L.A."/>
            <person name="Sharon I."/>
            <person name="Castelle C.J."/>
            <person name="Probst A.J."/>
            <person name="Thomas B.C."/>
            <person name="Singh A."/>
            <person name="Wilkins M.J."/>
            <person name="Karaoz U."/>
            <person name="Brodie E.L."/>
            <person name="Williams K.H."/>
            <person name="Hubbard S.S."/>
            <person name="Banfield J.F."/>
        </authorList>
    </citation>
    <scope>NUCLEOTIDE SEQUENCE [LARGE SCALE GENOMIC DNA]</scope>
</reference>
<dbReference type="Proteomes" id="UP000178797">
    <property type="component" value="Unassembled WGS sequence"/>
</dbReference>
<accession>A0A1F7RWN8</accession>